<dbReference type="InterPro" id="IPR020845">
    <property type="entry name" value="AMP-binding_CS"/>
</dbReference>
<dbReference type="GO" id="GO:0070013">
    <property type="term" value="C:intracellular organelle lumen"/>
    <property type="evidence" value="ECO:0007669"/>
    <property type="project" value="UniProtKB-ARBA"/>
</dbReference>
<evidence type="ECO:0000256" key="1">
    <source>
        <dbReference type="ARBA" id="ARBA00006432"/>
    </source>
</evidence>
<dbReference type="CDD" id="cd05967">
    <property type="entry name" value="PrpE"/>
    <property type="match status" value="1"/>
</dbReference>
<dbReference type="InterPro" id="IPR042099">
    <property type="entry name" value="ANL_N_sf"/>
</dbReference>
<feature type="domain" description="Acetyl-coenzyme A synthetase N-terminal" evidence="4">
    <location>
        <begin position="7"/>
        <end position="59"/>
    </location>
</feature>
<evidence type="ECO:0000313" key="5">
    <source>
        <dbReference type="EMBL" id="ABL97358.1"/>
    </source>
</evidence>
<dbReference type="PANTHER" id="PTHR43347">
    <property type="entry name" value="ACYL-COA SYNTHETASE"/>
    <property type="match status" value="1"/>
</dbReference>
<comment type="similarity">
    <text evidence="1">Belongs to the ATP-dependent AMP-binding enzyme family.</text>
</comment>
<evidence type="ECO:0000259" key="4">
    <source>
        <dbReference type="Pfam" id="PF16177"/>
    </source>
</evidence>
<dbReference type="SUPFAM" id="SSF56801">
    <property type="entry name" value="Acetyl-CoA synthetase-like"/>
    <property type="match status" value="1"/>
</dbReference>
<reference evidence="5" key="1">
    <citation type="journal article" date="2007" name="Environ. Microbiol.">
        <title>Proteorhodopsin photosystem gene clusters exhibit co-evolutionary trends and shared ancestry among diverse marine microbial phyla.</title>
        <authorList>
            <person name="McCarren J."/>
            <person name="Delong E.F."/>
        </authorList>
    </citation>
    <scope>NUCLEOTIDE SEQUENCE</scope>
</reference>
<feature type="domain" description="AMP-binding enzyme C-terminal" evidence="3">
    <location>
        <begin position="512"/>
        <end position="590"/>
    </location>
</feature>
<dbReference type="EMBL" id="EF107103">
    <property type="protein sequence ID" value="ABL97358.1"/>
    <property type="molecule type" value="Genomic_DNA"/>
</dbReference>
<feature type="domain" description="AMP-dependent synthetase/ligase" evidence="2">
    <location>
        <begin position="66"/>
        <end position="448"/>
    </location>
</feature>
<gene>
    <name evidence="5" type="ORF">ALOHA_HF1045G01.0027</name>
</gene>
<sequence>MSSKFNQIYENSIKNPEKFWQEASEDIFWFKNPTKILNKSNPPFYKWFEDGVTNTCYNALDIHINQGRGQKTALIYDSPITGNKSQFTYEELRSKVSKFAGALKSHGANKGDRVIIYMPMIPEAVVAMLACARIGAIHSVVFGGFASNELASRIDDSKAKILVTASCGFEPGRTVEYKPLVDEAIKIANHKIEKMILFQRPGYEVKLNAPTEVSWEEVISNSNNADCVEMNSNEFAYILYTSGTTGTPKGIVRDIGGHIVALKWTMKNIYNIDADDIWWSASDIGWIVGHSYIVYAPLFKGCTTVLFEGKPVGTPDAGAFWKIISDYKVKSLFTAPTAFRAIKKEDPEGKFFSKYDLSSFESLFLAGERADPDTIKWAENLLKVPVIDHWWQTETSWAISSNCTGIEMMETKYGSACKAVPGYDVKIIKQDQSLAKPNEMGDIVVKLPLPPGTFPTLWNADQRYKENYMSNYEGYYQTYDAGHIDDDGYIWIMSRTDDIINVAGHRLSTGAIEEVLSEHQSIAECAVLGIADKLKGQLPIGLVVLKSGVDKDNETISKECVQMVRDKIGPVAAFKVVIVIKRLPKTRSGKILRGTIRKIADGVDYKVPPTIDDPAILTEITEDLVNHKILNNG</sequence>
<accession>A4GJR3</accession>
<organism evidence="5">
    <name type="scientific">uncultured marine bacterium HF10_45G01</name>
    <dbReference type="NCBI Taxonomy" id="415446"/>
    <lineage>
        <taxon>Bacteria</taxon>
        <taxon>environmental samples</taxon>
    </lineage>
</organism>
<dbReference type="Pfam" id="PF00501">
    <property type="entry name" value="AMP-binding"/>
    <property type="match status" value="1"/>
</dbReference>
<dbReference type="InterPro" id="IPR045851">
    <property type="entry name" value="AMP-bd_C_sf"/>
</dbReference>
<evidence type="ECO:0000259" key="2">
    <source>
        <dbReference type="Pfam" id="PF00501"/>
    </source>
</evidence>
<keyword evidence="5" id="KW-0436">Ligase</keyword>
<dbReference type="GO" id="GO:0050218">
    <property type="term" value="F:propionate-CoA ligase activity"/>
    <property type="evidence" value="ECO:0007669"/>
    <property type="project" value="TreeGrafter"/>
</dbReference>
<dbReference type="FunFam" id="3.40.50.12780:FF:000011">
    <property type="entry name" value="Acetyl-coenzyme A synthetase 2-like, mitochondrial"/>
    <property type="match status" value="1"/>
</dbReference>
<dbReference type="Gene3D" id="3.40.50.12780">
    <property type="entry name" value="N-terminal domain of ligase-like"/>
    <property type="match status" value="1"/>
</dbReference>
<evidence type="ECO:0000259" key="3">
    <source>
        <dbReference type="Pfam" id="PF13193"/>
    </source>
</evidence>
<protein>
    <submittedName>
        <fullName evidence="5">Propionate-CoA ligase</fullName>
    </submittedName>
</protein>
<dbReference type="Pfam" id="PF13193">
    <property type="entry name" value="AMP-binding_C"/>
    <property type="match status" value="1"/>
</dbReference>
<dbReference type="FunFam" id="3.30.300.30:FF:000017">
    <property type="entry name" value="Acyl-CoA synthetase short-chain family member 3"/>
    <property type="match status" value="1"/>
</dbReference>
<dbReference type="InterPro" id="IPR000873">
    <property type="entry name" value="AMP-dep_synth/lig_dom"/>
</dbReference>
<proteinExistence type="inferred from homology"/>
<name>A4GJR3_9BACT</name>
<dbReference type="Pfam" id="PF16177">
    <property type="entry name" value="ACAS_N"/>
    <property type="match status" value="1"/>
</dbReference>
<dbReference type="Gene3D" id="3.30.300.30">
    <property type="match status" value="1"/>
</dbReference>
<dbReference type="InterPro" id="IPR032387">
    <property type="entry name" value="ACAS_N"/>
</dbReference>
<dbReference type="InterPro" id="IPR025110">
    <property type="entry name" value="AMP-bd_C"/>
</dbReference>
<dbReference type="AlphaFoldDB" id="A4GJR3"/>
<dbReference type="PANTHER" id="PTHR43347:SF3">
    <property type="entry name" value="ACYL-COA SYNTHETASE SHORT-CHAIN FAMILY MEMBER 3, MITOCHONDRIAL"/>
    <property type="match status" value="1"/>
</dbReference>
<dbReference type="PROSITE" id="PS00455">
    <property type="entry name" value="AMP_BINDING"/>
    <property type="match status" value="1"/>
</dbReference>